<feature type="chain" id="PRO_5018249697" description="S100/CaBP-9k-type calcium binding subdomain domain-containing protein" evidence="1">
    <location>
        <begin position="23"/>
        <end position="64"/>
    </location>
</feature>
<accession>A0A3P8RG67</accession>
<dbReference type="OMA" id="AVNFNEF"/>
<name>A0A3P8RG67_ASTCA</name>
<reference evidence="2 3" key="1">
    <citation type="submission" date="2018-05" db="EMBL/GenBank/DDBJ databases">
        <authorList>
            <person name="Datahose"/>
        </authorList>
    </citation>
    <scope>NUCLEOTIDE SEQUENCE</scope>
</reference>
<dbReference type="Ensembl" id="ENSACLT00000041776.1">
    <property type="protein sequence ID" value="ENSACLP00000040818.1"/>
    <property type="gene ID" value="ENSACLG00000027491.1"/>
</dbReference>
<protein>
    <recommendedName>
        <fullName evidence="4">S100/CaBP-9k-type calcium binding subdomain domain-containing protein</fullName>
    </recommendedName>
</protein>
<reference evidence="2" key="4">
    <citation type="submission" date="2025-09" db="UniProtKB">
        <authorList>
            <consortium name="Ensembl"/>
        </authorList>
    </citation>
    <scope>IDENTIFICATION</scope>
</reference>
<feature type="signal peptide" evidence="1">
    <location>
        <begin position="1"/>
        <end position="22"/>
    </location>
</feature>
<keyword evidence="1" id="KW-0732">Signal</keyword>
<dbReference type="AlphaFoldDB" id="A0A3P8RG67"/>
<evidence type="ECO:0008006" key="4">
    <source>
        <dbReference type="Google" id="ProtNLM"/>
    </source>
</evidence>
<sequence>MKSAIIFLVFTLVLFMADPTELQPQGKQVSGEVVEKVLKELIQSVVKPGPKAVNFDEFEDAVMS</sequence>
<dbReference type="GeneTree" id="ENSGT00940000179320"/>
<reference evidence="3" key="2">
    <citation type="submission" date="2023-03" db="EMBL/GenBank/DDBJ databases">
        <authorList>
            <consortium name="Wellcome Sanger Institute Data Sharing"/>
        </authorList>
    </citation>
    <scope>NUCLEOTIDE SEQUENCE [LARGE SCALE GENOMIC DNA]</scope>
</reference>
<dbReference type="Bgee" id="ENSACLG00000027491">
    <property type="expression patterns" value="Expressed in testis and 1 other cell type or tissue"/>
</dbReference>
<evidence type="ECO:0000313" key="2">
    <source>
        <dbReference type="Ensembl" id="ENSACLP00000040818.1"/>
    </source>
</evidence>
<dbReference type="Proteomes" id="UP000265100">
    <property type="component" value="Chromosome 15"/>
</dbReference>
<evidence type="ECO:0000256" key="1">
    <source>
        <dbReference type="SAM" id="SignalP"/>
    </source>
</evidence>
<reference evidence="2" key="3">
    <citation type="submission" date="2025-08" db="UniProtKB">
        <authorList>
            <consortium name="Ensembl"/>
        </authorList>
    </citation>
    <scope>IDENTIFICATION</scope>
</reference>
<organism evidence="2 3">
    <name type="scientific">Astatotilapia calliptera</name>
    <name type="common">Eastern happy</name>
    <name type="synonym">Chromis callipterus</name>
    <dbReference type="NCBI Taxonomy" id="8154"/>
    <lineage>
        <taxon>Eukaryota</taxon>
        <taxon>Metazoa</taxon>
        <taxon>Chordata</taxon>
        <taxon>Craniata</taxon>
        <taxon>Vertebrata</taxon>
        <taxon>Euteleostomi</taxon>
        <taxon>Actinopterygii</taxon>
        <taxon>Neopterygii</taxon>
        <taxon>Teleostei</taxon>
        <taxon>Neoteleostei</taxon>
        <taxon>Acanthomorphata</taxon>
        <taxon>Ovalentaria</taxon>
        <taxon>Cichlomorphae</taxon>
        <taxon>Cichliformes</taxon>
        <taxon>Cichlidae</taxon>
        <taxon>African cichlids</taxon>
        <taxon>Pseudocrenilabrinae</taxon>
        <taxon>Haplochromini</taxon>
        <taxon>Astatotilapia</taxon>
    </lineage>
</organism>
<keyword evidence="3" id="KW-1185">Reference proteome</keyword>
<proteinExistence type="predicted"/>
<evidence type="ECO:0000313" key="3">
    <source>
        <dbReference type="Proteomes" id="UP000265100"/>
    </source>
</evidence>